<gene>
    <name evidence="5" type="ORF">GUA46_14260</name>
</gene>
<dbReference type="InterPro" id="IPR009057">
    <property type="entry name" value="Homeodomain-like_sf"/>
</dbReference>
<organism evidence="5 6">
    <name type="scientific">Flagellimonas chongwuensis</name>
    <dbReference type="NCBI Taxonomy" id="2697365"/>
    <lineage>
        <taxon>Bacteria</taxon>
        <taxon>Pseudomonadati</taxon>
        <taxon>Bacteroidota</taxon>
        <taxon>Flavobacteriia</taxon>
        <taxon>Flavobacteriales</taxon>
        <taxon>Flavobacteriaceae</taxon>
        <taxon>Flagellimonas</taxon>
    </lineage>
</organism>
<keyword evidence="2" id="KW-0238">DNA-binding</keyword>
<dbReference type="GO" id="GO:0003700">
    <property type="term" value="F:DNA-binding transcription factor activity"/>
    <property type="evidence" value="ECO:0007669"/>
    <property type="project" value="InterPro"/>
</dbReference>
<protein>
    <submittedName>
        <fullName evidence="5">Helix-turn-helix domain-containing protein</fullName>
    </submittedName>
</protein>
<dbReference type="EMBL" id="WYET01000007">
    <property type="protein sequence ID" value="NVN19509.1"/>
    <property type="molecule type" value="Genomic_DNA"/>
</dbReference>
<sequence>MKISVKYDLNITCKTILKEQLDKLNIPHVLHGTGEIEIKRAISDEEMQELFNNLNAYGIYVLNDQKTALVQRIKNTINEMLEDDRLKSQKVSEYLADKLNYSYTYLSNLFSETTYTSIENFVILRKVDHAKDLMADTDLTLTEIAYRLNYSSVAHLSGQFKKITGLTPTKFQEILERRRGTRIQQTI</sequence>
<dbReference type="PROSITE" id="PS01124">
    <property type="entry name" value="HTH_ARAC_FAMILY_2"/>
    <property type="match status" value="1"/>
</dbReference>
<keyword evidence="3" id="KW-0804">Transcription</keyword>
<evidence type="ECO:0000313" key="6">
    <source>
        <dbReference type="Proteomes" id="UP000558089"/>
    </source>
</evidence>
<dbReference type="GO" id="GO:0043565">
    <property type="term" value="F:sequence-specific DNA binding"/>
    <property type="evidence" value="ECO:0007669"/>
    <property type="project" value="InterPro"/>
</dbReference>
<evidence type="ECO:0000256" key="3">
    <source>
        <dbReference type="ARBA" id="ARBA00023163"/>
    </source>
</evidence>
<keyword evidence="6" id="KW-1185">Reference proteome</keyword>
<dbReference type="SUPFAM" id="SSF46689">
    <property type="entry name" value="Homeodomain-like"/>
    <property type="match status" value="1"/>
</dbReference>
<keyword evidence="1" id="KW-0805">Transcription regulation</keyword>
<dbReference type="Proteomes" id="UP000558089">
    <property type="component" value="Unassembled WGS sequence"/>
</dbReference>
<feature type="domain" description="HTH araC/xylS-type" evidence="4">
    <location>
        <begin position="71"/>
        <end position="174"/>
    </location>
</feature>
<comment type="caution">
    <text evidence="5">The sequence shown here is derived from an EMBL/GenBank/DDBJ whole genome shotgun (WGS) entry which is preliminary data.</text>
</comment>
<dbReference type="RefSeq" id="WP_108244408.1">
    <property type="nucleotide sequence ID" value="NZ_WYET01000007.1"/>
</dbReference>
<dbReference type="PANTHER" id="PTHR43280:SF2">
    <property type="entry name" value="HTH-TYPE TRANSCRIPTIONAL REGULATOR EXSA"/>
    <property type="match status" value="1"/>
</dbReference>
<name>A0A850NIA5_9FLAO</name>
<evidence type="ECO:0000256" key="2">
    <source>
        <dbReference type="ARBA" id="ARBA00023125"/>
    </source>
</evidence>
<dbReference type="SMART" id="SM00342">
    <property type="entry name" value="HTH_ARAC"/>
    <property type="match status" value="1"/>
</dbReference>
<dbReference type="Pfam" id="PF12833">
    <property type="entry name" value="HTH_18"/>
    <property type="match status" value="1"/>
</dbReference>
<reference evidence="5 6" key="1">
    <citation type="submission" date="2020-01" db="EMBL/GenBank/DDBJ databases">
        <title>Draft Genome Analysis of Muricauda sp. HICW Isolated from coastal seawater of PR China.</title>
        <authorList>
            <person name="Chen M.-X."/>
        </authorList>
    </citation>
    <scope>NUCLEOTIDE SEQUENCE [LARGE SCALE GENOMIC DNA]</scope>
    <source>
        <strain evidence="5 6">HICW</strain>
    </source>
</reference>
<dbReference type="PANTHER" id="PTHR43280">
    <property type="entry name" value="ARAC-FAMILY TRANSCRIPTIONAL REGULATOR"/>
    <property type="match status" value="1"/>
</dbReference>
<dbReference type="Gene3D" id="1.10.10.60">
    <property type="entry name" value="Homeodomain-like"/>
    <property type="match status" value="1"/>
</dbReference>
<evidence type="ECO:0000259" key="4">
    <source>
        <dbReference type="PROSITE" id="PS01124"/>
    </source>
</evidence>
<dbReference type="InterPro" id="IPR018060">
    <property type="entry name" value="HTH_AraC"/>
</dbReference>
<dbReference type="InterPro" id="IPR018062">
    <property type="entry name" value="HTH_AraC-typ_CS"/>
</dbReference>
<dbReference type="PROSITE" id="PS00041">
    <property type="entry name" value="HTH_ARAC_FAMILY_1"/>
    <property type="match status" value="1"/>
</dbReference>
<evidence type="ECO:0000256" key="1">
    <source>
        <dbReference type="ARBA" id="ARBA00023015"/>
    </source>
</evidence>
<accession>A0A850NIA5</accession>
<proteinExistence type="predicted"/>
<evidence type="ECO:0000313" key="5">
    <source>
        <dbReference type="EMBL" id="NVN19509.1"/>
    </source>
</evidence>
<dbReference type="AlphaFoldDB" id="A0A850NIA5"/>